<dbReference type="InterPro" id="IPR007110">
    <property type="entry name" value="Ig-like_dom"/>
</dbReference>
<evidence type="ECO:0000259" key="4">
    <source>
        <dbReference type="PROSITE" id="PS50853"/>
    </source>
</evidence>
<dbReference type="SUPFAM" id="SSF49265">
    <property type="entry name" value="Fibronectin type III"/>
    <property type="match status" value="1"/>
</dbReference>
<dbReference type="InterPro" id="IPR003598">
    <property type="entry name" value="Ig_sub2"/>
</dbReference>
<feature type="domain" description="Fibronectin type-III" evidence="4">
    <location>
        <begin position="361"/>
        <end position="455"/>
    </location>
</feature>
<dbReference type="PANTHER" id="PTHR14340">
    <property type="entry name" value="MICROFIBRIL-ASSOCIATED GLYCOPROTEIN 3"/>
    <property type="match status" value="1"/>
</dbReference>
<proteinExistence type="predicted"/>
<dbReference type="PANTHER" id="PTHR14340:SF13">
    <property type="entry name" value="TITIN"/>
    <property type="match status" value="1"/>
</dbReference>
<accession>A0A8D3AU46</accession>
<evidence type="ECO:0000313" key="5">
    <source>
        <dbReference type="Ensembl" id="ENSSMAP00000023551.2"/>
    </source>
</evidence>
<feature type="domain" description="Fibronectin type-III" evidence="4">
    <location>
        <begin position="262"/>
        <end position="357"/>
    </location>
</feature>
<dbReference type="CDD" id="cd00096">
    <property type="entry name" value="Ig"/>
    <property type="match status" value="1"/>
</dbReference>
<dbReference type="SMART" id="SM00060">
    <property type="entry name" value="FN3"/>
    <property type="match status" value="2"/>
</dbReference>
<keyword evidence="2" id="KW-0393">Immunoglobulin domain</keyword>
<dbReference type="FunFam" id="2.60.40.10:FF:000002">
    <property type="entry name" value="Titin a"/>
    <property type="match status" value="1"/>
</dbReference>
<dbReference type="Proteomes" id="UP000694558">
    <property type="component" value="Chromosome 14"/>
</dbReference>
<dbReference type="InterPro" id="IPR003599">
    <property type="entry name" value="Ig_sub"/>
</dbReference>
<dbReference type="InterPro" id="IPR036179">
    <property type="entry name" value="Ig-like_dom_sf"/>
</dbReference>
<dbReference type="SUPFAM" id="SSF48726">
    <property type="entry name" value="Immunoglobulin"/>
    <property type="match status" value="3"/>
</dbReference>
<dbReference type="InterPro" id="IPR013783">
    <property type="entry name" value="Ig-like_fold"/>
</dbReference>
<dbReference type="CDD" id="cd00063">
    <property type="entry name" value="FN3"/>
    <property type="match status" value="2"/>
</dbReference>
<dbReference type="SMART" id="SM00409">
    <property type="entry name" value="IG"/>
    <property type="match status" value="2"/>
</dbReference>
<feature type="domain" description="Ig-like" evidence="3">
    <location>
        <begin position="24"/>
        <end position="112"/>
    </location>
</feature>
<dbReference type="PROSITE" id="PS50853">
    <property type="entry name" value="FN3"/>
    <property type="match status" value="2"/>
</dbReference>
<dbReference type="Gene3D" id="2.60.40.10">
    <property type="entry name" value="Immunoglobulins"/>
    <property type="match status" value="5"/>
</dbReference>
<sequence>MFEKRVSAGVLLLSRPASESGKAPKFDVCLEPVTVSEGEKLSLKCHVSGSPPLTIQWMKDRRELKSSGNTRVTFVGGTACLELSPVSKADAGDYLCKASNASGSDFCKSKYTAVVGDDKCAAELIISEAPTDFVAQLRDQTITEFEDAEFTCKLSKEKATVKWYRNGREIREGPRMVAGDSIQIEATVKGKPQPDVKWTKDESTEEIKKGPRLQMETGADFSKLLFTNSRRTDSGKYVVTASNSAGTCSAQAKVNVLDRPGPITDLKVSGITNDRCHLAWEIPVDDGGCDIYNYIIEKCETKKGIWSVHSNAVITNKAKVTRLVEGNEYIFRVRAENKMGPGPAVQSESFVAGTQFSVPDAPEAPEVTKIAKEEMSVQWSEPEKDGGKPITGYLLEKREEHAIRWSPVNKDPVPATRFTVTGLLPLHDYQYRVKAVNEIGIGSPSKHSRAVTAKDVVGM</sequence>
<dbReference type="Pfam" id="PF07679">
    <property type="entry name" value="I-set"/>
    <property type="match status" value="2"/>
</dbReference>
<dbReference type="FunFam" id="2.60.40.10:FF:000034">
    <property type="entry name" value="Titin isoform A"/>
    <property type="match status" value="1"/>
</dbReference>
<reference evidence="5" key="2">
    <citation type="submission" date="2025-08" db="UniProtKB">
        <authorList>
            <consortium name="Ensembl"/>
        </authorList>
    </citation>
    <scope>IDENTIFICATION</scope>
</reference>
<dbReference type="AlphaFoldDB" id="A0A8D3AU46"/>
<dbReference type="Pfam" id="PF00041">
    <property type="entry name" value="fn3"/>
    <property type="match status" value="2"/>
</dbReference>
<dbReference type="FunFam" id="2.60.40.10:FF:000022">
    <property type="entry name" value="Cardiac titin"/>
    <property type="match status" value="1"/>
</dbReference>
<protein>
    <recommendedName>
        <fullName evidence="7">Titin-like</fullName>
    </recommendedName>
</protein>
<reference evidence="5" key="1">
    <citation type="submission" date="2023-05" db="EMBL/GenBank/DDBJ databases">
        <title>High-quality long-read genome of Scophthalmus maximus.</title>
        <authorList>
            <person name="Lien S."/>
            <person name="Martinez P."/>
        </authorList>
    </citation>
    <scope>NUCLEOTIDE SEQUENCE [LARGE SCALE GENOMIC DNA]</scope>
</reference>
<feature type="domain" description="Ig-like" evidence="3">
    <location>
        <begin position="130"/>
        <end position="255"/>
    </location>
</feature>
<organism evidence="5 6">
    <name type="scientific">Scophthalmus maximus</name>
    <name type="common">Turbot</name>
    <name type="synonym">Psetta maxima</name>
    <dbReference type="NCBI Taxonomy" id="52904"/>
    <lineage>
        <taxon>Eukaryota</taxon>
        <taxon>Metazoa</taxon>
        <taxon>Chordata</taxon>
        <taxon>Craniata</taxon>
        <taxon>Vertebrata</taxon>
        <taxon>Euteleostomi</taxon>
        <taxon>Actinopterygii</taxon>
        <taxon>Neopterygii</taxon>
        <taxon>Teleostei</taxon>
        <taxon>Neoteleostei</taxon>
        <taxon>Acanthomorphata</taxon>
        <taxon>Carangaria</taxon>
        <taxon>Pleuronectiformes</taxon>
        <taxon>Pleuronectoidei</taxon>
        <taxon>Scophthalmidae</taxon>
        <taxon>Scophthalmus</taxon>
    </lineage>
</organism>
<evidence type="ECO:0000313" key="6">
    <source>
        <dbReference type="Proteomes" id="UP000694558"/>
    </source>
</evidence>
<name>A0A8D3AU46_SCOMX</name>
<dbReference type="SMART" id="SM00408">
    <property type="entry name" value="IGc2"/>
    <property type="match status" value="2"/>
</dbReference>
<dbReference type="InterPro" id="IPR036116">
    <property type="entry name" value="FN3_sf"/>
</dbReference>
<dbReference type="InterPro" id="IPR003961">
    <property type="entry name" value="FN3_dom"/>
</dbReference>
<evidence type="ECO:0000256" key="2">
    <source>
        <dbReference type="ARBA" id="ARBA00023319"/>
    </source>
</evidence>
<dbReference type="FunFam" id="2.60.40.10:FF:000012">
    <property type="entry name" value="titin isoform X1"/>
    <property type="match status" value="1"/>
</dbReference>
<evidence type="ECO:0000256" key="1">
    <source>
        <dbReference type="ARBA" id="ARBA00022737"/>
    </source>
</evidence>
<evidence type="ECO:0008006" key="7">
    <source>
        <dbReference type="Google" id="ProtNLM"/>
    </source>
</evidence>
<dbReference type="GeneTree" id="ENSGT01110000267173"/>
<dbReference type="InterPro" id="IPR013098">
    <property type="entry name" value="Ig_I-set"/>
</dbReference>
<dbReference type="Ensembl" id="ENSSMAT00000023817.2">
    <property type="protein sequence ID" value="ENSSMAP00000023551.2"/>
    <property type="gene ID" value="ENSSMAG00000014368.2"/>
</dbReference>
<keyword evidence="1" id="KW-0677">Repeat</keyword>
<dbReference type="PROSITE" id="PS50835">
    <property type="entry name" value="IG_LIKE"/>
    <property type="match status" value="2"/>
</dbReference>
<dbReference type="PRINTS" id="PR00014">
    <property type="entry name" value="FNTYPEIII"/>
</dbReference>
<evidence type="ECO:0000259" key="3">
    <source>
        <dbReference type="PROSITE" id="PS50835"/>
    </source>
</evidence>